<reference evidence="3" key="1">
    <citation type="journal article" date="2011" name="PLoS Genet.">
        <title>Genomic analysis of the necrotrophic fungal pathogens Sclerotinia sclerotiorum and Botrytis cinerea.</title>
        <authorList>
            <person name="Amselem J."/>
            <person name="Cuomo C.A."/>
            <person name="van Kan J.A."/>
            <person name="Viaud M."/>
            <person name="Benito E.P."/>
            <person name="Couloux A."/>
            <person name="Coutinho P.M."/>
            <person name="de Vries R.P."/>
            <person name="Dyer P.S."/>
            <person name="Fillinger S."/>
            <person name="Fournier E."/>
            <person name="Gout L."/>
            <person name="Hahn M."/>
            <person name="Kohn L."/>
            <person name="Lapalu N."/>
            <person name="Plummer K.M."/>
            <person name="Pradier J.M."/>
            <person name="Quevillon E."/>
            <person name="Sharon A."/>
            <person name="Simon A."/>
            <person name="ten Have A."/>
            <person name="Tudzynski B."/>
            <person name="Tudzynski P."/>
            <person name="Wincker P."/>
            <person name="Andrew M."/>
            <person name="Anthouard V."/>
            <person name="Beever R.E."/>
            <person name="Beffa R."/>
            <person name="Benoit I."/>
            <person name="Bouzid O."/>
            <person name="Brault B."/>
            <person name="Chen Z."/>
            <person name="Choquer M."/>
            <person name="Collemare J."/>
            <person name="Cotton P."/>
            <person name="Danchin E.G."/>
            <person name="Da Silva C."/>
            <person name="Gautier A."/>
            <person name="Giraud C."/>
            <person name="Giraud T."/>
            <person name="Gonzalez C."/>
            <person name="Grossetete S."/>
            <person name="Guldener U."/>
            <person name="Henrissat B."/>
            <person name="Howlett B.J."/>
            <person name="Kodira C."/>
            <person name="Kretschmer M."/>
            <person name="Lappartient A."/>
            <person name="Leroch M."/>
            <person name="Levis C."/>
            <person name="Mauceli E."/>
            <person name="Neuveglise C."/>
            <person name="Oeser B."/>
            <person name="Pearson M."/>
            <person name="Poulain J."/>
            <person name="Poussereau N."/>
            <person name="Quesneville H."/>
            <person name="Rascle C."/>
            <person name="Schumacher J."/>
            <person name="Segurens B."/>
            <person name="Sexton A."/>
            <person name="Silva E."/>
            <person name="Sirven C."/>
            <person name="Soanes D.M."/>
            <person name="Talbot N.J."/>
            <person name="Templeton M."/>
            <person name="Yandava C."/>
            <person name="Yarden O."/>
            <person name="Zeng Q."/>
            <person name="Rollins J.A."/>
            <person name="Lebrun M.H."/>
            <person name="Dickman M."/>
        </authorList>
    </citation>
    <scope>NUCLEOTIDE SEQUENCE [LARGE SCALE GENOMIC DNA]</scope>
    <source>
        <strain evidence="3">T4</strain>
    </source>
</reference>
<evidence type="ECO:0000313" key="2">
    <source>
        <dbReference type="EMBL" id="CCD55966.1"/>
    </source>
</evidence>
<keyword evidence="1" id="KW-1133">Transmembrane helix</keyword>
<name>G2YWG8_BOTF4</name>
<proteinExistence type="predicted"/>
<dbReference type="AlphaFoldDB" id="G2YWG8"/>
<protein>
    <submittedName>
        <fullName evidence="2">Uncharacterized protein</fullName>
    </submittedName>
</protein>
<dbReference type="Proteomes" id="UP000008177">
    <property type="component" value="Unplaced contigs"/>
</dbReference>
<keyword evidence="1" id="KW-0472">Membrane</keyword>
<evidence type="ECO:0000313" key="3">
    <source>
        <dbReference type="Proteomes" id="UP000008177"/>
    </source>
</evidence>
<sequence>MFKSSIERRYDADRTSITAEQVVNKHVMKISFIFSLLFLIIHVGMMVEQQVVSKGGNSS</sequence>
<accession>G2YWG8</accession>
<dbReference type="HOGENOM" id="CLU_2960523_0_0_1"/>
<gene>
    <name evidence="2" type="ORF">BofuT4_uP150980.1</name>
</gene>
<feature type="transmembrane region" description="Helical" evidence="1">
    <location>
        <begin position="30"/>
        <end position="47"/>
    </location>
</feature>
<dbReference type="InParanoid" id="G2YWG8"/>
<organism evidence="2 3">
    <name type="scientific">Botryotinia fuckeliana (strain T4)</name>
    <name type="common">Noble rot fungus</name>
    <name type="synonym">Botrytis cinerea</name>
    <dbReference type="NCBI Taxonomy" id="999810"/>
    <lineage>
        <taxon>Eukaryota</taxon>
        <taxon>Fungi</taxon>
        <taxon>Dikarya</taxon>
        <taxon>Ascomycota</taxon>
        <taxon>Pezizomycotina</taxon>
        <taxon>Leotiomycetes</taxon>
        <taxon>Helotiales</taxon>
        <taxon>Sclerotiniaceae</taxon>
        <taxon>Botrytis</taxon>
    </lineage>
</organism>
<keyword evidence="1" id="KW-0812">Transmembrane</keyword>
<dbReference type="EMBL" id="FQ790358">
    <property type="protein sequence ID" value="CCD55966.1"/>
    <property type="molecule type" value="Genomic_DNA"/>
</dbReference>
<evidence type="ECO:0000256" key="1">
    <source>
        <dbReference type="SAM" id="Phobius"/>
    </source>
</evidence>